<accession>A0A6N9TNR9</accession>
<evidence type="ECO:0000259" key="13">
    <source>
        <dbReference type="PROSITE" id="PS00906"/>
    </source>
</evidence>
<feature type="site" description="Transition state stabilizer" evidence="10">
    <location>
        <position position="72"/>
    </location>
</feature>
<feature type="binding site" evidence="10">
    <location>
        <position position="318"/>
    </location>
    <ligand>
        <name>substrate</name>
    </ligand>
</feature>
<dbReference type="PANTHER" id="PTHR21091">
    <property type="entry name" value="METHYLTETRAHYDROFOLATE:HOMOCYSTEINE METHYLTRANSFERASE RELATED"/>
    <property type="match status" value="1"/>
</dbReference>
<protein>
    <recommendedName>
        <fullName evidence="5 10">Uroporphyrinogen decarboxylase</fullName>
        <shortName evidence="10">UPD</shortName>
        <shortName evidence="10">URO-D</shortName>
        <ecNumber evidence="5 10">4.1.1.37</ecNumber>
    </recommendedName>
</protein>
<evidence type="ECO:0000256" key="5">
    <source>
        <dbReference type="ARBA" id="ARBA00012288"/>
    </source>
</evidence>
<dbReference type="GO" id="GO:0004853">
    <property type="term" value="F:uroporphyrinogen decarboxylase activity"/>
    <property type="evidence" value="ECO:0007669"/>
    <property type="project" value="UniProtKB-UniRule"/>
</dbReference>
<dbReference type="Pfam" id="PF01208">
    <property type="entry name" value="URO-D"/>
    <property type="match status" value="1"/>
</dbReference>
<evidence type="ECO:0000256" key="12">
    <source>
        <dbReference type="RuleBase" id="RU004169"/>
    </source>
</evidence>
<keyword evidence="8 10" id="KW-0456">Lyase</keyword>
<keyword evidence="7 10" id="KW-0210">Decarboxylase</keyword>
<feature type="binding site" evidence="10">
    <location>
        <position position="149"/>
    </location>
    <ligand>
        <name>substrate</name>
    </ligand>
</feature>
<reference evidence="15 16" key="1">
    <citation type="submission" date="2020-02" db="EMBL/GenBank/DDBJ databases">
        <title>Comparative genomics of sulfur disproportionating microorganisms.</title>
        <authorList>
            <person name="Ward L.M."/>
            <person name="Bertran E."/>
            <person name="Johnston D.T."/>
        </authorList>
    </citation>
    <scope>NUCLEOTIDE SEQUENCE [LARGE SCALE GENOMIC DNA]</scope>
    <source>
        <strain evidence="15 16">DSM 100025</strain>
    </source>
</reference>
<dbReference type="FunFam" id="3.20.20.210:FF:000008">
    <property type="entry name" value="Uroporphyrinogen decarboxylase"/>
    <property type="match status" value="1"/>
</dbReference>
<organism evidence="15 16">
    <name type="scientific">Dissulfurirhabdus thermomarina</name>
    <dbReference type="NCBI Taxonomy" id="1765737"/>
    <lineage>
        <taxon>Bacteria</taxon>
        <taxon>Deltaproteobacteria</taxon>
        <taxon>Dissulfurirhabdaceae</taxon>
        <taxon>Dissulfurirhabdus</taxon>
    </lineage>
</organism>
<comment type="caution">
    <text evidence="15">The sequence shown here is derived from an EMBL/GenBank/DDBJ whole genome shotgun (WGS) entry which is preliminary data.</text>
</comment>
<dbReference type="InterPro" id="IPR000257">
    <property type="entry name" value="Uroporphyrinogen_deCOase"/>
</dbReference>
<dbReference type="EMBL" id="JAAGRR010000086">
    <property type="protein sequence ID" value="NDY42799.1"/>
    <property type="molecule type" value="Genomic_DNA"/>
</dbReference>
<dbReference type="GO" id="GO:0006782">
    <property type="term" value="P:protoporphyrinogen IX biosynthetic process"/>
    <property type="evidence" value="ECO:0007669"/>
    <property type="project" value="UniProtKB-UniRule"/>
</dbReference>
<evidence type="ECO:0000256" key="2">
    <source>
        <dbReference type="ARBA" id="ARBA00004804"/>
    </source>
</evidence>
<evidence type="ECO:0000259" key="14">
    <source>
        <dbReference type="PROSITE" id="PS00907"/>
    </source>
</evidence>
<evidence type="ECO:0000256" key="7">
    <source>
        <dbReference type="ARBA" id="ARBA00022793"/>
    </source>
</evidence>
<feature type="binding site" evidence="10">
    <location>
        <begin position="23"/>
        <end position="27"/>
    </location>
    <ligand>
        <name>substrate</name>
    </ligand>
</feature>
<dbReference type="PROSITE" id="PS00906">
    <property type="entry name" value="UROD_1"/>
    <property type="match status" value="1"/>
</dbReference>
<dbReference type="InterPro" id="IPR038071">
    <property type="entry name" value="UROD/MetE-like_sf"/>
</dbReference>
<dbReference type="AlphaFoldDB" id="A0A6N9TNR9"/>
<dbReference type="Gene3D" id="3.20.20.210">
    <property type="match status" value="1"/>
</dbReference>
<evidence type="ECO:0000313" key="15">
    <source>
        <dbReference type="EMBL" id="NDY42799.1"/>
    </source>
</evidence>
<name>A0A6N9TNR9_DISTH</name>
<evidence type="ECO:0000256" key="4">
    <source>
        <dbReference type="ARBA" id="ARBA00011738"/>
    </source>
</evidence>
<feature type="binding site" evidence="10">
    <location>
        <position position="204"/>
    </location>
    <ligand>
        <name>substrate</name>
    </ligand>
</feature>
<keyword evidence="6 10" id="KW-0963">Cytoplasm</keyword>
<dbReference type="CDD" id="cd00717">
    <property type="entry name" value="URO-D"/>
    <property type="match status" value="1"/>
</dbReference>
<comment type="subunit">
    <text evidence="4 10">Homodimer.</text>
</comment>
<dbReference type="PANTHER" id="PTHR21091:SF169">
    <property type="entry name" value="UROPORPHYRINOGEN DECARBOXYLASE"/>
    <property type="match status" value="1"/>
</dbReference>
<proteinExistence type="inferred from homology"/>
<evidence type="ECO:0000313" key="16">
    <source>
        <dbReference type="Proteomes" id="UP000469346"/>
    </source>
</evidence>
<feature type="domain" description="Uroporphyrinogen decarboxylase (URO-D)" evidence="14">
    <location>
        <begin position="137"/>
        <end position="153"/>
    </location>
</feature>
<evidence type="ECO:0000256" key="9">
    <source>
        <dbReference type="ARBA" id="ARBA00023244"/>
    </source>
</evidence>
<comment type="subcellular location">
    <subcellularLocation>
        <location evidence="1">Cytoplasm</location>
        <location evidence="1">Cytosol</location>
    </subcellularLocation>
</comment>
<comment type="function">
    <text evidence="10">Catalyzes the decarboxylation of four acetate groups of uroporphyrinogen-III to yield coproporphyrinogen-III.</text>
</comment>
<dbReference type="PROSITE" id="PS00907">
    <property type="entry name" value="UROD_2"/>
    <property type="match status" value="1"/>
</dbReference>
<dbReference type="EC" id="4.1.1.37" evidence="5 10"/>
<evidence type="ECO:0000256" key="10">
    <source>
        <dbReference type="HAMAP-Rule" id="MF_00218"/>
    </source>
</evidence>
<dbReference type="NCBIfam" id="TIGR01464">
    <property type="entry name" value="hemE"/>
    <property type="match status" value="1"/>
</dbReference>
<dbReference type="RefSeq" id="WP_163298928.1">
    <property type="nucleotide sequence ID" value="NZ_JAAGRR010000086.1"/>
</dbReference>
<dbReference type="GO" id="GO:0005829">
    <property type="term" value="C:cytosol"/>
    <property type="evidence" value="ECO:0007669"/>
    <property type="project" value="UniProtKB-SubCell"/>
</dbReference>
<feature type="domain" description="Uroporphyrinogen decarboxylase (URO-D)" evidence="13">
    <location>
        <begin position="18"/>
        <end position="27"/>
    </location>
</feature>
<dbReference type="SUPFAM" id="SSF51726">
    <property type="entry name" value="UROD/MetE-like"/>
    <property type="match status" value="1"/>
</dbReference>
<evidence type="ECO:0000256" key="3">
    <source>
        <dbReference type="ARBA" id="ARBA00009935"/>
    </source>
</evidence>
<keyword evidence="16" id="KW-1185">Reference proteome</keyword>
<evidence type="ECO:0000256" key="8">
    <source>
        <dbReference type="ARBA" id="ARBA00023239"/>
    </source>
</evidence>
<dbReference type="UniPathway" id="UPA00251">
    <property type="reaction ID" value="UER00321"/>
</dbReference>
<feature type="binding site" evidence="10">
    <location>
        <position position="72"/>
    </location>
    <ligand>
        <name>substrate</name>
    </ligand>
</feature>
<comment type="similarity">
    <text evidence="3 10 12">Belongs to the uroporphyrinogen decarboxylase family.</text>
</comment>
<dbReference type="Proteomes" id="UP000469346">
    <property type="component" value="Unassembled WGS sequence"/>
</dbReference>
<comment type="caution">
    <text evidence="10">Lacks conserved residue(s) required for the propagation of feature annotation.</text>
</comment>
<sequence length="341" mass="37617">MNDTFLRACRGEPTPFTPVWLMRQAGRYLPAYQAVRGTTDFLTLCKTPELAVEVTLQPVDILGVDAAILFSDILIPLEPMGVGLAFHEGRGPVLDPPVRTEDQVRSLRGIDPERDVPFVLETIRRLRRELAGRVPLIGFSGAPFTLATYLVEGGTSRGFLHTKRMMFEAPEVFEELMRRITDVTVAYLRAQAAAGAQAIQVFDTWAGILSPGDYRAHALPHARRVMEALADTGVPRIYFVHDGGHLLEDIRTAGADVVGLDWRTDISAALQRLGADAVVQGNLDPCALFLPEDRLRERVRGILEEGRRARGHVFNLGHGVLPEIPPEKAKLVVDLVHELSA</sequence>
<evidence type="ECO:0000256" key="6">
    <source>
        <dbReference type="ARBA" id="ARBA00022490"/>
    </source>
</evidence>
<evidence type="ECO:0000256" key="11">
    <source>
        <dbReference type="RuleBase" id="RU000554"/>
    </source>
</evidence>
<dbReference type="HAMAP" id="MF_00218">
    <property type="entry name" value="URO_D"/>
    <property type="match status" value="1"/>
</dbReference>
<comment type="pathway">
    <text evidence="2 10 11">Porphyrin-containing compound metabolism; protoporphyrin-IX biosynthesis; coproporphyrinogen-III from 5-aminolevulinate: step 4/4.</text>
</comment>
<keyword evidence="9 10" id="KW-0627">Porphyrin biosynthesis</keyword>
<dbReference type="InterPro" id="IPR006361">
    <property type="entry name" value="Uroporphyrinogen_deCO2ase_HemE"/>
</dbReference>
<evidence type="ECO:0000256" key="1">
    <source>
        <dbReference type="ARBA" id="ARBA00004514"/>
    </source>
</evidence>
<gene>
    <name evidence="10 15" type="primary">hemE</name>
    <name evidence="15" type="ORF">G3N55_08080</name>
</gene>
<comment type="catalytic activity">
    <reaction evidence="10 11">
        <text>uroporphyrinogen III + 4 H(+) = coproporphyrinogen III + 4 CO2</text>
        <dbReference type="Rhea" id="RHEA:19865"/>
        <dbReference type="ChEBI" id="CHEBI:15378"/>
        <dbReference type="ChEBI" id="CHEBI:16526"/>
        <dbReference type="ChEBI" id="CHEBI:57308"/>
        <dbReference type="ChEBI" id="CHEBI:57309"/>
        <dbReference type="EC" id="4.1.1.37"/>
    </reaction>
</comment>